<sequence length="71" mass="8291">MWKSKSLRNFSSMNFQGIWIGMISGVAIQTLVLVFMTWRTDWESQVEKASARLNRWLLPTSLESDETTNHE</sequence>
<dbReference type="AlphaFoldDB" id="A0A835H821"/>
<evidence type="ECO:0000256" key="1">
    <source>
        <dbReference type="SAM" id="Phobius"/>
    </source>
</evidence>
<accession>A0A835H821</accession>
<evidence type="ECO:0000313" key="2">
    <source>
        <dbReference type="EMBL" id="KAF9593427.1"/>
    </source>
</evidence>
<organism evidence="2 3">
    <name type="scientific">Coptis chinensis</name>
    <dbReference type="NCBI Taxonomy" id="261450"/>
    <lineage>
        <taxon>Eukaryota</taxon>
        <taxon>Viridiplantae</taxon>
        <taxon>Streptophyta</taxon>
        <taxon>Embryophyta</taxon>
        <taxon>Tracheophyta</taxon>
        <taxon>Spermatophyta</taxon>
        <taxon>Magnoliopsida</taxon>
        <taxon>Ranunculales</taxon>
        <taxon>Ranunculaceae</taxon>
        <taxon>Coptidoideae</taxon>
        <taxon>Coptis</taxon>
    </lineage>
</organism>
<keyword evidence="1" id="KW-0472">Membrane</keyword>
<keyword evidence="1" id="KW-0812">Transmembrane</keyword>
<dbReference type="EMBL" id="JADFTS010000008">
    <property type="protein sequence ID" value="KAF9593427.1"/>
    <property type="molecule type" value="Genomic_DNA"/>
</dbReference>
<proteinExistence type="predicted"/>
<dbReference type="OrthoDB" id="2126698at2759"/>
<feature type="transmembrane region" description="Helical" evidence="1">
    <location>
        <begin position="17"/>
        <end position="38"/>
    </location>
</feature>
<keyword evidence="1" id="KW-1133">Transmembrane helix</keyword>
<gene>
    <name evidence="2" type="ORF">IFM89_022893</name>
</gene>
<name>A0A835H821_9MAGN</name>
<evidence type="ECO:0008006" key="4">
    <source>
        <dbReference type="Google" id="ProtNLM"/>
    </source>
</evidence>
<keyword evidence="3" id="KW-1185">Reference proteome</keyword>
<protein>
    <recommendedName>
        <fullName evidence="4">Protein DETOXIFICATION</fullName>
    </recommendedName>
</protein>
<comment type="caution">
    <text evidence="2">The sequence shown here is derived from an EMBL/GenBank/DDBJ whole genome shotgun (WGS) entry which is preliminary data.</text>
</comment>
<dbReference type="Proteomes" id="UP000631114">
    <property type="component" value="Unassembled WGS sequence"/>
</dbReference>
<evidence type="ECO:0000313" key="3">
    <source>
        <dbReference type="Proteomes" id="UP000631114"/>
    </source>
</evidence>
<reference evidence="2 3" key="1">
    <citation type="submission" date="2020-10" db="EMBL/GenBank/DDBJ databases">
        <title>The Coptis chinensis genome and diversification of protoberbering-type alkaloids.</title>
        <authorList>
            <person name="Wang B."/>
            <person name="Shu S."/>
            <person name="Song C."/>
            <person name="Liu Y."/>
        </authorList>
    </citation>
    <scope>NUCLEOTIDE SEQUENCE [LARGE SCALE GENOMIC DNA]</scope>
    <source>
        <strain evidence="2">HL-2020</strain>
        <tissue evidence="2">Leaf</tissue>
    </source>
</reference>